<dbReference type="Proteomes" id="UP000075359">
    <property type="component" value="Unassembled WGS sequence"/>
</dbReference>
<reference evidence="1 2" key="1">
    <citation type="submission" date="2015-11" db="EMBL/GenBank/DDBJ databases">
        <title>Draft genome of Sulfurovum riftiae 1812E, a member of the Epsilonproteobacteria isolated from the tube of the deep-sea hydrothermal vent tubewom Riftia pachyptila.</title>
        <authorList>
            <person name="Vetriani C."/>
            <person name="Giovannelli D."/>
        </authorList>
    </citation>
    <scope>NUCLEOTIDE SEQUENCE [LARGE SCALE GENOMIC DNA]</scope>
    <source>
        <strain evidence="1 2">1812E</strain>
    </source>
</reference>
<dbReference type="EMBL" id="LNKT01000012">
    <property type="protein sequence ID" value="KYJ86938.1"/>
    <property type="molecule type" value="Genomic_DNA"/>
</dbReference>
<sequence>MNEDLEGALKAYLLLMDKAEYYEAHEVLEEAWHPLRLRKVPLANLAKGLINGAVTFEHIKRGRENYADRARRVIASYERHKHLCVEGIEYYALFATACQKVETLKKEYKEVFDVLVP</sequence>
<evidence type="ECO:0000313" key="1">
    <source>
        <dbReference type="EMBL" id="KYJ86938.1"/>
    </source>
</evidence>
<dbReference type="SUPFAM" id="SSF140663">
    <property type="entry name" value="TTHA0068-like"/>
    <property type="match status" value="1"/>
</dbReference>
<evidence type="ECO:0008006" key="3">
    <source>
        <dbReference type="Google" id="ProtNLM"/>
    </source>
</evidence>
<gene>
    <name evidence="1" type="ORF">AS592_08790</name>
</gene>
<organism evidence="1 2">
    <name type="scientific">Sulfurovum riftiae</name>
    <dbReference type="NCBI Taxonomy" id="1630136"/>
    <lineage>
        <taxon>Bacteria</taxon>
        <taxon>Pseudomonadati</taxon>
        <taxon>Campylobacterota</taxon>
        <taxon>Epsilonproteobacteria</taxon>
        <taxon>Campylobacterales</taxon>
        <taxon>Sulfurovaceae</taxon>
        <taxon>Sulfurovum</taxon>
    </lineage>
</organism>
<dbReference type="Pfam" id="PF03745">
    <property type="entry name" value="DUF309"/>
    <property type="match status" value="1"/>
</dbReference>
<keyword evidence="2" id="KW-1185">Reference proteome</keyword>
<comment type="caution">
    <text evidence="1">The sequence shown here is derived from an EMBL/GenBank/DDBJ whole genome shotgun (WGS) entry which is preliminary data.</text>
</comment>
<evidence type="ECO:0000313" key="2">
    <source>
        <dbReference type="Proteomes" id="UP000075359"/>
    </source>
</evidence>
<dbReference type="Gene3D" id="1.10.3450.10">
    <property type="entry name" value="TTHA0068-like"/>
    <property type="match status" value="1"/>
</dbReference>
<dbReference type="STRING" id="1630136.AS592_08790"/>
<dbReference type="AlphaFoldDB" id="A0A151CHD2"/>
<dbReference type="OrthoDB" id="5372903at2"/>
<protein>
    <recommendedName>
        <fullName evidence="3">DUF309 domain-containing protein</fullName>
    </recommendedName>
</protein>
<proteinExistence type="predicted"/>
<accession>A0A151CHD2</accession>
<dbReference type="InterPro" id="IPR023203">
    <property type="entry name" value="TTHA0068_sf"/>
</dbReference>
<dbReference type="InterPro" id="IPR005500">
    <property type="entry name" value="DUF309"/>
</dbReference>
<name>A0A151CHD2_9BACT</name>